<dbReference type="AlphaFoldDB" id="A0A6F9E1T3"/>
<sequence length="81" mass="8739">MTLQANPETLRRAASFLPAAGAAVQGRDQVKVGALKEISMQNPPEGHLVGGWNDRVEQQSRERYAIALMSAPGPTWLSRPG</sequence>
<proteinExistence type="predicted"/>
<dbReference type="RefSeq" id="WP_170084877.1">
    <property type="nucleotide sequence ID" value="NZ_CP047972.1"/>
</dbReference>
<evidence type="ECO:0000313" key="2">
    <source>
        <dbReference type="Proteomes" id="UP000502196"/>
    </source>
</evidence>
<dbReference type="EMBL" id="LR792683">
    <property type="protein sequence ID" value="CAB3390782.1"/>
    <property type="molecule type" value="Genomic_DNA"/>
</dbReference>
<reference evidence="1 2" key="1">
    <citation type="submission" date="2020-04" db="EMBL/GenBank/DDBJ databases">
        <authorList>
            <person name="Hogendoorn C."/>
        </authorList>
    </citation>
    <scope>NUCLEOTIDE SEQUENCE [LARGE SCALE GENOMIC DNA]</scope>
    <source>
        <strain evidence="1">COOX1</strain>
    </source>
</reference>
<protein>
    <submittedName>
        <fullName evidence="1">Uncharacterized protein</fullName>
    </submittedName>
</protein>
<organism evidence="1 2">
    <name type="scientific">Kyrpidia spormannii</name>
    <dbReference type="NCBI Taxonomy" id="2055160"/>
    <lineage>
        <taxon>Bacteria</taxon>
        <taxon>Bacillati</taxon>
        <taxon>Bacillota</taxon>
        <taxon>Bacilli</taxon>
        <taxon>Bacillales</taxon>
        <taxon>Alicyclobacillaceae</taxon>
        <taxon>Kyrpidia</taxon>
    </lineage>
</organism>
<dbReference type="Proteomes" id="UP000502196">
    <property type="component" value="Chromosome"/>
</dbReference>
<name>A0A6F9E1T3_9BACL</name>
<evidence type="ECO:0000313" key="1">
    <source>
        <dbReference type="EMBL" id="CAB3390782.1"/>
    </source>
</evidence>
<gene>
    <name evidence="1" type="ORF">COOX1_0585</name>
</gene>
<accession>A0A6F9E1T3</accession>